<evidence type="ECO:0000256" key="14">
    <source>
        <dbReference type="SAM" id="Phobius"/>
    </source>
</evidence>
<keyword evidence="6 17" id="KW-0808">Transferase</keyword>
<keyword evidence="4" id="KW-1003">Cell membrane</keyword>
<name>A0A9C7GAF1_9BACI</name>
<dbReference type="CDD" id="cd00075">
    <property type="entry name" value="HATPase"/>
    <property type="match status" value="1"/>
</dbReference>
<evidence type="ECO:0000313" key="18">
    <source>
        <dbReference type="Proteomes" id="UP000789845"/>
    </source>
</evidence>
<evidence type="ECO:0000256" key="7">
    <source>
        <dbReference type="ARBA" id="ARBA00022692"/>
    </source>
</evidence>
<keyword evidence="18" id="KW-1185">Reference proteome</keyword>
<dbReference type="SUPFAM" id="SSF47384">
    <property type="entry name" value="Homodimeric domain of signal transducing histidine kinase"/>
    <property type="match status" value="1"/>
</dbReference>
<keyword evidence="12" id="KW-0902">Two-component regulatory system</keyword>
<dbReference type="Pfam" id="PF02518">
    <property type="entry name" value="HATPase_c"/>
    <property type="match status" value="1"/>
</dbReference>
<dbReference type="Gene3D" id="1.10.287.130">
    <property type="match status" value="1"/>
</dbReference>
<feature type="transmembrane region" description="Helical" evidence="14">
    <location>
        <begin position="164"/>
        <end position="184"/>
    </location>
</feature>
<evidence type="ECO:0000256" key="9">
    <source>
        <dbReference type="ARBA" id="ARBA00022777"/>
    </source>
</evidence>
<dbReference type="InterPro" id="IPR004358">
    <property type="entry name" value="Sig_transdc_His_kin-like_C"/>
</dbReference>
<evidence type="ECO:0000256" key="11">
    <source>
        <dbReference type="ARBA" id="ARBA00022989"/>
    </source>
</evidence>
<dbReference type="Pfam" id="PF00672">
    <property type="entry name" value="HAMP"/>
    <property type="match status" value="1"/>
</dbReference>
<dbReference type="GO" id="GO:0005524">
    <property type="term" value="F:ATP binding"/>
    <property type="evidence" value="ECO:0007669"/>
    <property type="project" value="UniProtKB-KW"/>
</dbReference>
<dbReference type="InterPro" id="IPR003661">
    <property type="entry name" value="HisK_dim/P_dom"/>
</dbReference>
<accession>A0A9C7GAF1</accession>
<protein>
    <recommendedName>
        <fullName evidence="3">histidine kinase</fullName>
        <ecNumber evidence="3">2.7.13.3</ecNumber>
    </recommendedName>
</protein>
<dbReference type="PRINTS" id="PR00344">
    <property type="entry name" value="BCTRLSENSOR"/>
</dbReference>
<organism evidence="17 18">
    <name type="scientific">Pseudoneobacillus rhizosphaerae</name>
    <dbReference type="NCBI Taxonomy" id="2880968"/>
    <lineage>
        <taxon>Bacteria</taxon>
        <taxon>Bacillati</taxon>
        <taxon>Bacillota</taxon>
        <taxon>Bacilli</taxon>
        <taxon>Bacillales</taxon>
        <taxon>Bacillaceae</taxon>
        <taxon>Pseudoneobacillus</taxon>
    </lineage>
</organism>
<evidence type="ECO:0000256" key="12">
    <source>
        <dbReference type="ARBA" id="ARBA00023012"/>
    </source>
</evidence>
<feature type="domain" description="Histidine kinase" evidence="15">
    <location>
        <begin position="245"/>
        <end position="458"/>
    </location>
</feature>
<evidence type="ECO:0000256" key="8">
    <source>
        <dbReference type="ARBA" id="ARBA00022741"/>
    </source>
</evidence>
<dbReference type="SMART" id="SM00388">
    <property type="entry name" value="HisKA"/>
    <property type="match status" value="1"/>
</dbReference>
<evidence type="ECO:0000256" key="2">
    <source>
        <dbReference type="ARBA" id="ARBA00004651"/>
    </source>
</evidence>
<gene>
    <name evidence="17" type="primary">sasA_10</name>
    <name evidence="17" type="ORF">NEOCIP111885_02221</name>
</gene>
<dbReference type="PANTHER" id="PTHR45528">
    <property type="entry name" value="SENSOR HISTIDINE KINASE CPXA"/>
    <property type="match status" value="1"/>
</dbReference>
<proteinExistence type="predicted"/>
<dbReference type="GO" id="GO:0000155">
    <property type="term" value="F:phosphorelay sensor kinase activity"/>
    <property type="evidence" value="ECO:0007669"/>
    <property type="project" value="InterPro"/>
</dbReference>
<dbReference type="SUPFAM" id="SSF55874">
    <property type="entry name" value="ATPase domain of HSP90 chaperone/DNA topoisomerase II/histidine kinase"/>
    <property type="match status" value="1"/>
</dbReference>
<dbReference type="InterPro" id="IPR003660">
    <property type="entry name" value="HAMP_dom"/>
</dbReference>
<dbReference type="RefSeq" id="WP_230496759.1">
    <property type="nucleotide sequence ID" value="NZ_CAKJTG010000010.1"/>
</dbReference>
<dbReference type="AlphaFoldDB" id="A0A9C7GAF1"/>
<evidence type="ECO:0000259" key="15">
    <source>
        <dbReference type="PROSITE" id="PS50109"/>
    </source>
</evidence>
<dbReference type="InterPro" id="IPR003594">
    <property type="entry name" value="HATPase_dom"/>
</dbReference>
<evidence type="ECO:0000256" key="4">
    <source>
        <dbReference type="ARBA" id="ARBA00022475"/>
    </source>
</evidence>
<reference evidence="17" key="1">
    <citation type="submission" date="2021-10" db="EMBL/GenBank/DDBJ databases">
        <authorList>
            <person name="Criscuolo A."/>
        </authorList>
    </citation>
    <scope>NUCLEOTIDE SEQUENCE</scope>
    <source>
        <strain evidence="17">CIP111885</strain>
    </source>
</reference>
<comment type="caution">
    <text evidence="17">The sequence shown here is derived from an EMBL/GenBank/DDBJ whole genome shotgun (WGS) entry which is preliminary data.</text>
</comment>
<dbReference type="SMART" id="SM00304">
    <property type="entry name" value="HAMP"/>
    <property type="match status" value="1"/>
</dbReference>
<feature type="domain" description="HAMP" evidence="16">
    <location>
        <begin position="185"/>
        <end position="237"/>
    </location>
</feature>
<evidence type="ECO:0000313" key="17">
    <source>
        <dbReference type="EMBL" id="CAG9608527.1"/>
    </source>
</evidence>
<dbReference type="FunFam" id="1.10.287.130:FF:000001">
    <property type="entry name" value="Two-component sensor histidine kinase"/>
    <property type="match status" value="1"/>
</dbReference>
<dbReference type="GO" id="GO:0005886">
    <property type="term" value="C:plasma membrane"/>
    <property type="evidence" value="ECO:0007669"/>
    <property type="project" value="UniProtKB-SubCell"/>
</dbReference>
<dbReference type="SUPFAM" id="SSF158472">
    <property type="entry name" value="HAMP domain-like"/>
    <property type="match status" value="1"/>
</dbReference>
<dbReference type="InterPro" id="IPR005467">
    <property type="entry name" value="His_kinase_dom"/>
</dbReference>
<dbReference type="InterPro" id="IPR036890">
    <property type="entry name" value="HATPase_C_sf"/>
</dbReference>
<dbReference type="Pfam" id="PF00512">
    <property type="entry name" value="HisKA"/>
    <property type="match status" value="1"/>
</dbReference>
<dbReference type="SMART" id="SM00387">
    <property type="entry name" value="HATPase_c"/>
    <property type="match status" value="1"/>
</dbReference>
<evidence type="ECO:0000256" key="1">
    <source>
        <dbReference type="ARBA" id="ARBA00000085"/>
    </source>
</evidence>
<evidence type="ECO:0000256" key="3">
    <source>
        <dbReference type="ARBA" id="ARBA00012438"/>
    </source>
</evidence>
<evidence type="ECO:0000259" key="16">
    <source>
        <dbReference type="PROSITE" id="PS50885"/>
    </source>
</evidence>
<dbReference type="EMBL" id="CAKJTG010000010">
    <property type="protein sequence ID" value="CAG9608527.1"/>
    <property type="molecule type" value="Genomic_DNA"/>
</dbReference>
<keyword evidence="7 14" id="KW-0812">Transmembrane</keyword>
<dbReference type="EC" id="2.7.13.3" evidence="3"/>
<dbReference type="CDD" id="cd06225">
    <property type="entry name" value="HAMP"/>
    <property type="match status" value="1"/>
</dbReference>
<evidence type="ECO:0000256" key="13">
    <source>
        <dbReference type="ARBA" id="ARBA00023136"/>
    </source>
</evidence>
<evidence type="ECO:0000256" key="5">
    <source>
        <dbReference type="ARBA" id="ARBA00022553"/>
    </source>
</evidence>
<dbReference type="PROSITE" id="PS50109">
    <property type="entry name" value="HIS_KIN"/>
    <property type="match status" value="1"/>
</dbReference>
<keyword evidence="11 14" id="KW-1133">Transmembrane helix</keyword>
<keyword evidence="5" id="KW-0597">Phosphoprotein</keyword>
<dbReference type="InterPro" id="IPR036097">
    <property type="entry name" value="HisK_dim/P_sf"/>
</dbReference>
<keyword evidence="8" id="KW-0547">Nucleotide-binding</keyword>
<sequence>MMNSTFKKMLVFALAFSLGSLLCSSLIIGFLLEKKIYDRTQDTLVTKAGELNKEVELFLNGEISKETLKQTILLVQERDHIQVSIMTAGRDSLFVEENAAVQSWIGDVLNQKAHFAEVTFYKNDEIKMFIVGVPILVGNENKGAIFLYTPMKEAEGLVQEINQMIGLAVLLLFLPIVLISFFLSKKVTSPIVSMSETVRNISKGNFEKQVQLKGKDEFASLGAAINSMADRLAIIEQSRKRFIGEISHELRTPLTTIRSTLQGISDEILTVDEEEELIQISINEIKRISQLIDDLADLSALEEKAVILYKQKTSMTDLVEACILQLSLQAKQKEIIIEKEIEAEVLANVDIDRIRQVCINLLENAIKHSSPRATVKINLIQENDFIMINFENSGDEIPSHILPFLFDRFFKTDQSRTQKGNGLGLTIAKRIVELHGGDISVQSSEGKIRFTVKIPQELLTIRRIG</sequence>
<comment type="subcellular location">
    <subcellularLocation>
        <location evidence="2">Cell membrane</location>
        <topology evidence="2">Multi-pass membrane protein</topology>
    </subcellularLocation>
</comment>
<evidence type="ECO:0000256" key="10">
    <source>
        <dbReference type="ARBA" id="ARBA00022840"/>
    </source>
</evidence>
<dbReference type="FunFam" id="3.30.565.10:FF:000006">
    <property type="entry name" value="Sensor histidine kinase WalK"/>
    <property type="match status" value="1"/>
</dbReference>
<keyword evidence="10" id="KW-0067">ATP-binding</keyword>
<dbReference type="InterPro" id="IPR050398">
    <property type="entry name" value="HssS/ArlS-like"/>
</dbReference>
<dbReference type="PANTHER" id="PTHR45528:SF1">
    <property type="entry name" value="SENSOR HISTIDINE KINASE CPXA"/>
    <property type="match status" value="1"/>
</dbReference>
<dbReference type="Gene3D" id="6.10.340.10">
    <property type="match status" value="1"/>
</dbReference>
<keyword evidence="9" id="KW-0418">Kinase</keyword>
<dbReference type="Proteomes" id="UP000789845">
    <property type="component" value="Unassembled WGS sequence"/>
</dbReference>
<keyword evidence="13 14" id="KW-0472">Membrane</keyword>
<dbReference type="PROSITE" id="PS50885">
    <property type="entry name" value="HAMP"/>
    <property type="match status" value="1"/>
</dbReference>
<evidence type="ECO:0000256" key="6">
    <source>
        <dbReference type="ARBA" id="ARBA00022679"/>
    </source>
</evidence>
<dbReference type="CDD" id="cd00082">
    <property type="entry name" value="HisKA"/>
    <property type="match status" value="1"/>
</dbReference>
<dbReference type="Gene3D" id="3.30.565.10">
    <property type="entry name" value="Histidine kinase-like ATPase, C-terminal domain"/>
    <property type="match status" value="1"/>
</dbReference>
<comment type="catalytic activity">
    <reaction evidence="1">
        <text>ATP + protein L-histidine = ADP + protein N-phospho-L-histidine.</text>
        <dbReference type="EC" id="2.7.13.3"/>
    </reaction>
</comment>